<sequence>MSQAEQVRTLVSVHDVMPETLPQVERILALLESEGVSAVTLLVVPGRAWSREAIEVLKGFESRGYELAGHGWLHRVERYGGLRHRVHAHLISRNVAEHLALDANGIVALMHRTHGWFRQHGLKPPTLYVPPAWAMGRVARNALAILPYLQYEIFSGILSGQTGRLHPIPMLGYEADSAWRAPVIRLWNQLNRRRSRSSGWLRIGIHPHDLDLRLADDLRSDLKRFRLHADYSAIDDQPGSQRYRLLKSSKSPREADSTISNTRSNPRCPP</sequence>
<protein>
    <submittedName>
        <fullName evidence="2">DUF2334 domain-containing protein</fullName>
    </submittedName>
</protein>
<dbReference type="SUPFAM" id="SSF88713">
    <property type="entry name" value="Glycoside hydrolase/deacetylase"/>
    <property type="match status" value="1"/>
</dbReference>
<feature type="compositionally biased region" description="Polar residues" evidence="1">
    <location>
        <begin position="257"/>
        <end position="270"/>
    </location>
</feature>
<comment type="caution">
    <text evidence="2">The sequence shown here is derived from an EMBL/GenBank/DDBJ whole genome shotgun (WGS) entry which is preliminary data.</text>
</comment>
<evidence type="ECO:0000313" key="2">
    <source>
        <dbReference type="EMBL" id="NEV63508.1"/>
    </source>
</evidence>
<accession>A0A6M0K172</accession>
<dbReference type="Gene3D" id="3.20.20.370">
    <property type="entry name" value="Glycoside hydrolase/deacetylase"/>
    <property type="match status" value="1"/>
</dbReference>
<organism evidence="2 3">
    <name type="scientific">Thiorhodococcus minor</name>
    <dbReference type="NCBI Taxonomy" id="57489"/>
    <lineage>
        <taxon>Bacteria</taxon>
        <taxon>Pseudomonadati</taxon>
        <taxon>Pseudomonadota</taxon>
        <taxon>Gammaproteobacteria</taxon>
        <taxon>Chromatiales</taxon>
        <taxon>Chromatiaceae</taxon>
        <taxon>Thiorhodococcus</taxon>
    </lineage>
</organism>
<dbReference type="InterPro" id="IPR011330">
    <property type="entry name" value="Glyco_hydro/deAcase_b/a-brl"/>
</dbReference>
<gene>
    <name evidence="2" type="ORF">G3446_16710</name>
</gene>
<dbReference type="RefSeq" id="WP_164453972.1">
    <property type="nucleotide sequence ID" value="NZ_JAAIJQ010000053.1"/>
</dbReference>
<dbReference type="InterPro" id="IPR018763">
    <property type="entry name" value="DUF2334"/>
</dbReference>
<dbReference type="Proteomes" id="UP000483379">
    <property type="component" value="Unassembled WGS sequence"/>
</dbReference>
<proteinExistence type="predicted"/>
<feature type="region of interest" description="Disordered" evidence="1">
    <location>
        <begin position="246"/>
        <end position="270"/>
    </location>
</feature>
<name>A0A6M0K172_9GAMM</name>
<keyword evidence="3" id="KW-1185">Reference proteome</keyword>
<evidence type="ECO:0000313" key="3">
    <source>
        <dbReference type="Proteomes" id="UP000483379"/>
    </source>
</evidence>
<reference evidence="2 3" key="1">
    <citation type="submission" date="2020-02" db="EMBL/GenBank/DDBJ databases">
        <title>Genome sequences of Thiorhodococcus mannitoliphagus and Thiorhodococcus minor, purple sulfur photosynthetic bacteria in the gammaproteobacterial family, Chromatiaceae.</title>
        <authorList>
            <person name="Aviles F.A."/>
            <person name="Meyer T.E."/>
            <person name="Kyndt J.A."/>
        </authorList>
    </citation>
    <scope>NUCLEOTIDE SEQUENCE [LARGE SCALE GENOMIC DNA]</scope>
    <source>
        <strain evidence="2 3">DSM 11518</strain>
    </source>
</reference>
<dbReference type="Pfam" id="PF10096">
    <property type="entry name" value="DUF2334"/>
    <property type="match status" value="1"/>
</dbReference>
<dbReference type="EMBL" id="JAAIJQ010000053">
    <property type="protein sequence ID" value="NEV63508.1"/>
    <property type="molecule type" value="Genomic_DNA"/>
</dbReference>
<dbReference type="CDD" id="cd11374">
    <property type="entry name" value="CE4_u10"/>
    <property type="match status" value="1"/>
</dbReference>
<dbReference type="AlphaFoldDB" id="A0A6M0K172"/>
<dbReference type="GO" id="GO:0005975">
    <property type="term" value="P:carbohydrate metabolic process"/>
    <property type="evidence" value="ECO:0007669"/>
    <property type="project" value="InterPro"/>
</dbReference>
<evidence type="ECO:0000256" key="1">
    <source>
        <dbReference type="SAM" id="MobiDB-lite"/>
    </source>
</evidence>